<keyword evidence="2" id="KW-1185">Reference proteome</keyword>
<accession>A0A158DU73</accession>
<dbReference type="AlphaFoldDB" id="A0A158DU73"/>
<dbReference type="Proteomes" id="UP000054911">
    <property type="component" value="Unassembled WGS sequence"/>
</dbReference>
<dbReference type="Pfam" id="PF20484">
    <property type="entry name" value="DUF6723"/>
    <property type="match status" value="1"/>
</dbReference>
<name>A0A158DU73_9BURK</name>
<dbReference type="EMBL" id="FCOE02000047">
    <property type="protein sequence ID" value="SAK97736.1"/>
    <property type="molecule type" value="Genomic_DNA"/>
</dbReference>
<dbReference type="InterPro" id="IPR046569">
    <property type="entry name" value="DUF6723"/>
</dbReference>
<proteinExistence type="predicted"/>
<sequence>MSAIGRRPRLVLFSSKSVPAKPGHSQGDFQIYASYRGSASAGFYGTLKVVRKTDGRLLYPFDGASAIGPFNTSTGAVAAAQQRGLAIVDGDLARPEL</sequence>
<evidence type="ECO:0000313" key="2">
    <source>
        <dbReference type="Proteomes" id="UP000054911"/>
    </source>
</evidence>
<organism evidence="1 2">
    <name type="scientific">Caballeronia pedi</name>
    <dbReference type="NCBI Taxonomy" id="1777141"/>
    <lineage>
        <taxon>Bacteria</taxon>
        <taxon>Pseudomonadati</taxon>
        <taxon>Pseudomonadota</taxon>
        <taxon>Betaproteobacteria</taxon>
        <taxon>Burkholderiales</taxon>
        <taxon>Burkholderiaceae</taxon>
        <taxon>Caballeronia</taxon>
    </lineage>
</organism>
<comment type="caution">
    <text evidence="1">The sequence shown here is derived from an EMBL/GenBank/DDBJ whole genome shotgun (WGS) entry which is preliminary data.</text>
</comment>
<evidence type="ECO:0000313" key="1">
    <source>
        <dbReference type="EMBL" id="SAK97736.1"/>
    </source>
</evidence>
<reference evidence="1" key="1">
    <citation type="submission" date="2016-01" db="EMBL/GenBank/DDBJ databases">
        <authorList>
            <person name="Peeters C."/>
        </authorList>
    </citation>
    <scope>NUCLEOTIDE SEQUENCE [LARGE SCALE GENOMIC DNA]</scope>
    <source>
        <strain evidence="1">LMG 29323</strain>
    </source>
</reference>
<gene>
    <name evidence="1" type="ORF">AWB80_07404</name>
</gene>
<protein>
    <submittedName>
        <fullName evidence="1">Uncharacterized protein</fullName>
    </submittedName>
</protein>